<comment type="similarity">
    <text evidence="1">Belongs to the CapA family.</text>
</comment>
<dbReference type="CDD" id="cd07381">
    <property type="entry name" value="MPP_CapA"/>
    <property type="match status" value="1"/>
</dbReference>
<keyword evidence="2" id="KW-0732">Signal</keyword>
<dbReference type="RefSeq" id="WP_275117946.1">
    <property type="nucleotide sequence ID" value="NZ_JAOTPO010000004.1"/>
</dbReference>
<gene>
    <name evidence="4" type="ORF">N7Z68_08010</name>
</gene>
<comment type="caution">
    <text evidence="4">The sequence shown here is derived from an EMBL/GenBank/DDBJ whole genome shotgun (WGS) entry which is preliminary data.</text>
</comment>
<evidence type="ECO:0000313" key="5">
    <source>
        <dbReference type="Proteomes" id="UP001148125"/>
    </source>
</evidence>
<protein>
    <submittedName>
        <fullName evidence="4">CapA family protein</fullName>
    </submittedName>
</protein>
<feature type="signal peptide" evidence="2">
    <location>
        <begin position="1"/>
        <end position="18"/>
    </location>
</feature>
<dbReference type="PROSITE" id="PS51257">
    <property type="entry name" value="PROKAR_LIPOPROTEIN"/>
    <property type="match status" value="1"/>
</dbReference>
<accession>A0ABT5VD25</accession>
<dbReference type="Pfam" id="PF09587">
    <property type="entry name" value="PGA_cap"/>
    <property type="match status" value="1"/>
</dbReference>
<feature type="chain" id="PRO_5045997511" evidence="2">
    <location>
        <begin position="19"/>
        <end position="365"/>
    </location>
</feature>
<evidence type="ECO:0000313" key="4">
    <source>
        <dbReference type="EMBL" id="MDE5413328.1"/>
    </source>
</evidence>
<sequence>MKKLIGLMIVLVLVGCSATTVEKNSKDLTSKSEELGIERPLNEEAVPAFLQKELEPIEIIFVGDVMMEWSLKNTINTKGVDYPFQNVKEDIQKADYAVANLETAITTSNNSFGKQYNFKANPIKLEGLVNAGFDLVSLANNHTMDYREEGLLDTIKYLREYGIDFVGAGKNSEEAYASHTVVLNDQKVTFLAFSRVLPDVSWYATDTKPGIASGYQEERVIDIIEKEKVDTDYVLVYMHWGIERANRPENYQRDYARKMIDAGADAVIGAHPHVLQGFEFYDGKPIAYSLGNFLFPDYITGPTAETGLLSIIIEEEQVKMKFNPFYIDNDVIVDKGEDYRNRIYQYLEGISYDVFIEDGEIKPKN</sequence>
<dbReference type="Proteomes" id="UP001148125">
    <property type="component" value="Unassembled WGS sequence"/>
</dbReference>
<dbReference type="PANTHER" id="PTHR33393:SF13">
    <property type="entry name" value="PGA BIOSYNTHESIS PROTEIN CAPA"/>
    <property type="match status" value="1"/>
</dbReference>
<dbReference type="InterPro" id="IPR019079">
    <property type="entry name" value="Capsule_synth_CapA"/>
</dbReference>
<keyword evidence="5" id="KW-1185">Reference proteome</keyword>
<organism evidence="4 5">
    <name type="scientific">Alkalihalobacterium chitinilyticum</name>
    <dbReference type="NCBI Taxonomy" id="2980103"/>
    <lineage>
        <taxon>Bacteria</taxon>
        <taxon>Bacillati</taxon>
        <taxon>Bacillota</taxon>
        <taxon>Bacilli</taxon>
        <taxon>Bacillales</taxon>
        <taxon>Bacillaceae</taxon>
        <taxon>Alkalihalobacterium</taxon>
    </lineage>
</organism>
<dbReference type="SUPFAM" id="SSF56300">
    <property type="entry name" value="Metallo-dependent phosphatases"/>
    <property type="match status" value="1"/>
</dbReference>
<dbReference type="PANTHER" id="PTHR33393">
    <property type="entry name" value="POLYGLUTAMINE SYNTHESIS ACCESSORY PROTEIN RV0574C-RELATED"/>
    <property type="match status" value="1"/>
</dbReference>
<dbReference type="Gene3D" id="3.60.21.10">
    <property type="match status" value="1"/>
</dbReference>
<dbReference type="InterPro" id="IPR052169">
    <property type="entry name" value="CW_Biosynth-Accessory"/>
</dbReference>
<dbReference type="InterPro" id="IPR029052">
    <property type="entry name" value="Metallo-depent_PP-like"/>
</dbReference>
<reference evidence="4" key="1">
    <citation type="submission" date="2024-05" db="EMBL/GenBank/DDBJ databases">
        <title>Alkalihalobacillus sp. strain MEB203 novel alkaliphilic bacterium from Lonar Lake, India.</title>
        <authorList>
            <person name="Joshi A."/>
            <person name="Thite S."/>
            <person name="Mengade P."/>
        </authorList>
    </citation>
    <scope>NUCLEOTIDE SEQUENCE</scope>
    <source>
        <strain evidence="4">MEB 203</strain>
    </source>
</reference>
<dbReference type="SMART" id="SM00854">
    <property type="entry name" value="PGA_cap"/>
    <property type="match status" value="1"/>
</dbReference>
<name>A0ABT5VD25_9BACI</name>
<evidence type="ECO:0000256" key="1">
    <source>
        <dbReference type="ARBA" id="ARBA00005662"/>
    </source>
</evidence>
<dbReference type="EMBL" id="JAOTPO010000004">
    <property type="protein sequence ID" value="MDE5413328.1"/>
    <property type="molecule type" value="Genomic_DNA"/>
</dbReference>
<evidence type="ECO:0000256" key="2">
    <source>
        <dbReference type="SAM" id="SignalP"/>
    </source>
</evidence>
<feature type="domain" description="Capsule synthesis protein CapA" evidence="3">
    <location>
        <begin position="58"/>
        <end position="297"/>
    </location>
</feature>
<evidence type="ECO:0000259" key="3">
    <source>
        <dbReference type="SMART" id="SM00854"/>
    </source>
</evidence>
<proteinExistence type="inferred from homology"/>